<name>A0AAD0E3U2_9ACTN</name>
<evidence type="ECO:0000313" key="7">
    <source>
        <dbReference type="EMBL" id="ASY22688.1"/>
    </source>
</evidence>
<dbReference type="Pfam" id="PF06271">
    <property type="entry name" value="RDD"/>
    <property type="match status" value="1"/>
</dbReference>
<dbReference type="RefSeq" id="WP_095697057.1">
    <property type="nucleotide sequence ID" value="NZ_CP016778.1"/>
</dbReference>
<keyword evidence="3 5" id="KW-1133">Transmembrane helix</keyword>
<reference evidence="7 8" key="1">
    <citation type="submission" date="2016-07" db="EMBL/GenBank/DDBJ databases">
        <title>High microdiversification within the ubiquitous acI lineage of Actinobacteria.</title>
        <authorList>
            <person name="Neuenschwander S.M."/>
            <person name="Salcher M."/>
            <person name="Ghai R."/>
            <person name="Pernthaler J."/>
        </authorList>
    </citation>
    <scope>NUCLEOTIDE SEQUENCE [LARGE SCALE GENOMIC DNA]</scope>
    <source>
        <strain evidence="7">MMS-IIB-76</strain>
    </source>
</reference>
<dbReference type="InterPro" id="IPR010432">
    <property type="entry name" value="RDD"/>
</dbReference>
<evidence type="ECO:0000256" key="3">
    <source>
        <dbReference type="ARBA" id="ARBA00022989"/>
    </source>
</evidence>
<evidence type="ECO:0000256" key="1">
    <source>
        <dbReference type="ARBA" id="ARBA00004141"/>
    </source>
</evidence>
<evidence type="ECO:0000256" key="4">
    <source>
        <dbReference type="ARBA" id="ARBA00023136"/>
    </source>
</evidence>
<sequence>MTQKDYPRVSQGRRLVGITLDWLACYAIALGFFAGSGTLADRVPNARIPLLILLFAEYSLLIALTGASFGHRLVGLKVVRFSDAGPVTPIQALIRTALLMPLVTAITFDENGRGINERFSNTVLVRSR</sequence>
<keyword evidence="4 5" id="KW-0472">Membrane</keyword>
<feature type="domain" description="RDD" evidence="6">
    <location>
        <begin position="12"/>
        <end position="106"/>
    </location>
</feature>
<evidence type="ECO:0000313" key="8">
    <source>
        <dbReference type="Proteomes" id="UP000217194"/>
    </source>
</evidence>
<keyword evidence="2 5" id="KW-0812">Transmembrane</keyword>
<organism evidence="7 8">
    <name type="scientific">Candidatus Planktophila versatilis</name>
    <dbReference type="NCBI Taxonomy" id="1884905"/>
    <lineage>
        <taxon>Bacteria</taxon>
        <taxon>Bacillati</taxon>
        <taxon>Actinomycetota</taxon>
        <taxon>Actinomycetes</taxon>
        <taxon>Candidatus Nanopelagicales</taxon>
        <taxon>Candidatus Nanopelagicaceae</taxon>
        <taxon>Candidatus Planktophila</taxon>
    </lineage>
</organism>
<protein>
    <recommendedName>
        <fullName evidence="6">RDD domain-containing protein</fullName>
    </recommendedName>
</protein>
<gene>
    <name evidence="7" type="ORF">A1sIIB76_03820</name>
</gene>
<accession>A0AAD0E3U2</accession>
<evidence type="ECO:0000256" key="2">
    <source>
        <dbReference type="ARBA" id="ARBA00022692"/>
    </source>
</evidence>
<comment type="subcellular location">
    <subcellularLocation>
        <location evidence="1">Membrane</location>
        <topology evidence="1">Multi-pass membrane protein</topology>
    </subcellularLocation>
</comment>
<dbReference type="EMBL" id="CP016778">
    <property type="protein sequence ID" value="ASY22688.1"/>
    <property type="molecule type" value="Genomic_DNA"/>
</dbReference>
<proteinExistence type="predicted"/>
<evidence type="ECO:0000259" key="6">
    <source>
        <dbReference type="Pfam" id="PF06271"/>
    </source>
</evidence>
<feature type="transmembrane region" description="Helical" evidence="5">
    <location>
        <begin position="48"/>
        <end position="70"/>
    </location>
</feature>
<dbReference type="GO" id="GO:0016020">
    <property type="term" value="C:membrane"/>
    <property type="evidence" value="ECO:0007669"/>
    <property type="project" value="UniProtKB-SubCell"/>
</dbReference>
<dbReference type="Proteomes" id="UP000217194">
    <property type="component" value="Chromosome"/>
</dbReference>
<dbReference type="AlphaFoldDB" id="A0AAD0E3U2"/>
<feature type="transmembrane region" description="Helical" evidence="5">
    <location>
        <begin position="15"/>
        <end position="36"/>
    </location>
</feature>
<evidence type="ECO:0000256" key="5">
    <source>
        <dbReference type="SAM" id="Phobius"/>
    </source>
</evidence>